<name>A0ABX3AWQ3_ALILO</name>
<reference evidence="1 2" key="1">
    <citation type="journal article" date="2012" name="Science">
        <title>Ecological populations of bacteria act as socially cohesive units of antibiotic production and resistance.</title>
        <authorList>
            <person name="Cordero O.X."/>
            <person name="Wildschutte H."/>
            <person name="Kirkup B."/>
            <person name="Proehl S."/>
            <person name="Ngo L."/>
            <person name="Hussain F."/>
            <person name="Le Roux F."/>
            <person name="Mincer T."/>
            <person name="Polz M.F."/>
        </authorList>
    </citation>
    <scope>NUCLEOTIDE SEQUENCE [LARGE SCALE GENOMIC DNA]</scope>
    <source>
        <strain evidence="1 2">5S-186</strain>
    </source>
</reference>
<sequence>MSKVIQHLNGLIEIGDRKYSFKEEMYVCRVRFVPSNNDGWGISKDFDYTTKFDAVFLNEFIEKSKQFL</sequence>
<comment type="caution">
    <text evidence="1">The sequence shown here is derived from an EMBL/GenBank/DDBJ whole genome shotgun (WGS) entry which is preliminary data.</text>
</comment>
<accession>A0ABX3AWQ3</accession>
<organism evidence="1 2">
    <name type="scientific">Aliivibrio logei 5S-186</name>
    <dbReference type="NCBI Taxonomy" id="626086"/>
    <lineage>
        <taxon>Bacteria</taxon>
        <taxon>Pseudomonadati</taxon>
        <taxon>Pseudomonadota</taxon>
        <taxon>Gammaproteobacteria</taxon>
        <taxon>Vibrionales</taxon>
        <taxon>Vibrionaceae</taxon>
        <taxon>Aliivibrio</taxon>
    </lineage>
</organism>
<protein>
    <submittedName>
        <fullName evidence="1">Uncharacterized protein</fullName>
    </submittedName>
</protein>
<proteinExistence type="predicted"/>
<gene>
    <name evidence="1" type="ORF">A1Q5_19080</name>
</gene>
<dbReference type="EMBL" id="AJYJ02000065">
    <property type="protein sequence ID" value="OEF17037.1"/>
    <property type="molecule type" value="Genomic_DNA"/>
</dbReference>
<evidence type="ECO:0000313" key="2">
    <source>
        <dbReference type="Proteomes" id="UP000095059"/>
    </source>
</evidence>
<dbReference type="Proteomes" id="UP000095059">
    <property type="component" value="Unassembled WGS sequence"/>
</dbReference>
<dbReference type="RefSeq" id="WP_017022233.1">
    <property type="nucleotide sequence ID" value="NZ_AJYJ02000065.1"/>
</dbReference>
<evidence type="ECO:0000313" key="1">
    <source>
        <dbReference type="EMBL" id="OEF17037.1"/>
    </source>
</evidence>
<keyword evidence="2" id="KW-1185">Reference proteome</keyword>